<dbReference type="Proteomes" id="UP001319200">
    <property type="component" value="Unassembled WGS sequence"/>
</dbReference>
<dbReference type="Gene3D" id="3.40.50.720">
    <property type="entry name" value="NAD(P)-binding Rossmann-like Domain"/>
    <property type="match status" value="1"/>
</dbReference>
<dbReference type="AlphaFoldDB" id="A0AAP2GMX2"/>
<dbReference type="Gene3D" id="3.90.180.10">
    <property type="entry name" value="Medium-chain alcohol dehydrogenases, catalytic domain"/>
    <property type="match status" value="1"/>
</dbReference>
<dbReference type="InterPro" id="IPR011032">
    <property type="entry name" value="GroES-like_sf"/>
</dbReference>
<dbReference type="Pfam" id="PF08240">
    <property type="entry name" value="ADH_N"/>
    <property type="match status" value="1"/>
</dbReference>
<dbReference type="InterPro" id="IPR020843">
    <property type="entry name" value="ER"/>
</dbReference>
<feature type="domain" description="Enoyl reductase (ER)" evidence="1">
    <location>
        <begin position="14"/>
        <end position="328"/>
    </location>
</feature>
<dbReference type="InterPro" id="IPR051397">
    <property type="entry name" value="Zn-ADH-like_protein"/>
</dbReference>
<dbReference type="SUPFAM" id="SSF50129">
    <property type="entry name" value="GroES-like"/>
    <property type="match status" value="1"/>
</dbReference>
<dbReference type="RefSeq" id="WP_254163273.1">
    <property type="nucleotide sequence ID" value="NZ_JAHESF010000009.1"/>
</dbReference>
<dbReference type="Pfam" id="PF00107">
    <property type="entry name" value="ADH_zinc_N"/>
    <property type="match status" value="1"/>
</dbReference>
<dbReference type="NCBIfam" id="TIGR02823">
    <property type="entry name" value="oxido_YhdH"/>
    <property type="match status" value="1"/>
</dbReference>
<dbReference type="InterPro" id="IPR014188">
    <property type="entry name" value="Acrylyl-CoA_reductase_AcuI"/>
</dbReference>
<dbReference type="EMBL" id="JAHESF010000009">
    <property type="protein sequence ID" value="MBT1697403.1"/>
    <property type="molecule type" value="Genomic_DNA"/>
</dbReference>
<keyword evidence="3" id="KW-1185">Reference proteome</keyword>
<organism evidence="2 3">
    <name type="scientific">Chryseosolibacter histidini</name>
    <dbReference type="NCBI Taxonomy" id="2782349"/>
    <lineage>
        <taxon>Bacteria</taxon>
        <taxon>Pseudomonadati</taxon>
        <taxon>Bacteroidota</taxon>
        <taxon>Cytophagia</taxon>
        <taxon>Cytophagales</taxon>
        <taxon>Chryseotaleaceae</taxon>
        <taxon>Chryseosolibacter</taxon>
    </lineage>
</organism>
<dbReference type="SUPFAM" id="SSF51735">
    <property type="entry name" value="NAD(P)-binding Rossmann-fold domains"/>
    <property type="match status" value="1"/>
</dbReference>
<reference evidence="2 3" key="1">
    <citation type="submission" date="2021-05" db="EMBL/GenBank/DDBJ databases">
        <title>A Polyphasic approach of four new species of the genus Ohtaekwangia: Ohtaekwangia histidinii sp. nov., Ohtaekwangia cretensis sp. nov., Ohtaekwangia indiensis sp. nov., Ohtaekwangia reichenbachii sp. nov. from diverse environment.</title>
        <authorList>
            <person name="Octaviana S."/>
        </authorList>
    </citation>
    <scope>NUCLEOTIDE SEQUENCE [LARGE SCALE GENOMIC DNA]</scope>
    <source>
        <strain evidence="2 3">PWU4</strain>
    </source>
</reference>
<evidence type="ECO:0000313" key="3">
    <source>
        <dbReference type="Proteomes" id="UP001319200"/>
    </source>
</evidence>
<dbReference type="PANTHER" id="PTHR43677:SF1">
    <property type="entry name" value="ACRYLYL-COA REDUCTASE ACUI-RELATED"/>
    <property type="match status" value="1"/>
</dbReference>
<dbReference type="GO" id="GO:0043957">
    <property type="term" value="F:acryloyl-CoA reductase (NADPH) activity"/>
    <property type="evidence" value="ECO:0007669"/>
    <property type="project" value="TreeGrafter"/>
</dbReference>
<accession>A0AAP2GMX2</accession>
<comment type="caution">
    <text evidence="2">The sequence shown here is derived from an EMBL/GenBank/DDBJ whole genome shotgun (WGS) entry which is preliminary data.</text>
</comment>
<proteinExistence type="predicted"/>
<dbReference type="SMART" id="SM00829">
    <property type="entry name" value="PKS_ER"/>
    <property type="match status" value="1"/>
</dbReference>
<gene>
    <name evidence="2" type="ORF">KK083_10985</name>
</gene>
<dbReference type="CDD" id="cd05280">
    <property type="entry name" value="MDR_yhdh_yhfp"/>
    <property type="match status" value="1"/>
</dbReference>
<name>A0AAP2GMX2_9BACT</name>
<evidence type="ECO:0000259" key="1">
    <source>
        <dbReference type="SMART" id="SM00829"/>
    </source>
</evidence>
<protein>
    <submittedName>
        <fullName evidence="2">YhdH/YhfP family quinone oxidoreductase</fullName>
    </submittedName>
</protein>
<evidence type="ECO:0000313" key="2">
    <source>
        <dbReference type="EMBL" id="MBT1697403.1"/>
    </source>
</evidence>
<dbReference type="InterPro" id="IPR013154">
    <property type="entry name" value="ADH-like_N"/>
</dbReference>
<sequence length="359" mass="38730">MQYKALLITETPEGKFERSIVQKHTDDLPAGDVLIRVHYSALNYKDGLSATGHKGITRKFPHTPGIEAAGKVEESSSSKFKRGSEVFITGYDLGMNTDGAFAEYIRVPAEWVIPKPAFLSCKDCMTIGTAGFTAAYALYKMELMGQTPDYGPIVVTGSTGGVGSLAVAVLAKAGYEVIAVTGKKDSEDYLKFLGAARVESREFLNDTLGKPLSRAMWAGAIDTVSGNMLTTLLKRCRRDGNVVATGLLSSIHFSTTIYPFILNGVNLLGIGAGQTPMPLRLKLWNKLASEWNVCDKLSAIAQEIGLEELKDTYIDAILCGKTKGRVVVKLKENCCAPEKEEEVLKEVPAVVEAPVLAIG</sequence>
<dbReference type="InterPro" id="IPR036291">
    <property type="entry name" value="NAD(P)-bd_dom_sf"/>
</dbReference>
<dbReference type="PANTHER" id="PTHR43677">
    <property type="entry name" value="SHORT-CHAIN DEHYDROGENASE/REDUCTASE"/>
    <property type="match status" value="1"/>
</dbReference>
<dbReference type="InterPro" id="IPR013149">
    <property type="entry name" value="ADH-like_C"/>
</dbReference>